<keyword evidence="2 3" id="KW-0472">Membrane</keyword>
<comment type="subcellular location">
    <subcellularLocation>
        <location evidence="1">Membrane</location>
    </subcellularLocation>
</comment>
<protein>
    <recommendedName>
        <fullName evidence="4">Longin domain-containing protein</fullName>
    </recommendedName>
</protein>
<reference evidence="5" key="2">
    <citation type="submission" date="2022-10" db="EMBL/GenBank/DDBJ databases">
        <authorList>
            <consortium name="ENA_rothamsted_submissions"/>
            <consortium name="culmorum"/>
            <person name="King R."/>
        </authorList>
    </citation>
    <scope>NUCLEOTIDE SEQUENCE</scope>
</reference>
<reference evidence="5" key="1">
    <citation type="submission" date="2022-02" db="EMBL/GenBank/DDBJ databases">
        <authorList>
            <person name="King R."/>
        </authorList>
    </citation>
    <scope>NUCLEOTIDE SEQUENCE</scope>
</reference>
<organism evidence="5 6">
    <name type="scientific">Aphis gossypii</name>
    <name type="common">Cotton aphid</name>
    <dbReference type="NCBI Taxonomy" id="80765"/>
    <lineage>
        <taxon>Eukaryota</taxon>
        <taxon>Metazoa</taxon>
        <taxon>Ecdysozoa</taxon>
        <taxon>Arthropoda</taxon>
        <taxon>Hexapoda</taxon>
        <taxon>Insecta</taxon>
        <taxon>Pterygota</taxon>
        <taxon>Neoptera</taxon>
        <taxon>Paraneoptera</taxon>
        <taxon>Hemiptera</taxon>
        <taxon>Sternorrhyncha</taxon>
        <taxon>Aphidomorpha</taxon>
        <taxon>Aphidoidea</taxon>
        <taxon>Aphididae</taxon>
        <taxon>Aphidini</taxon>
        <taxon>Aphis</taxon>
        <taxon>Aphis</taxon>
    </lineage>
</organism>
<proteinExistence type="predicted"/>
<accession>A0A9P0NLD1</accession>
<keyword evidence="6" id="KW-1185">Reference proteome</keyword>
<evidence type="ECO:0000256" key="1">
    <source>
        <dbReference type="ARBA" id="ARBA00004370"/>
    </source>
</evidence>
<dbReference type="GO" id="GO:0016020">
    <property type="term" value="C:membrane"/>
    <property type="evidence" value="ECO:0007669"/>
    <property type="project" value="UniProtKB-SubCell"/>
</dbReference>
<dbReference type="InterPro" id="IPR010908">
    <property type="entry name" value="Longin_dom"/>
</dbReference>
<feature type="transmembrane region" description="Helical" evidence="3">
    <location>
        <begin position="21"/>
        <end position="41"/>
    </location>
</feature>
<evidence type="ECO:0000256" key="2">
    <source>
        <dbReference type="ARBA" id="ARBA00023136"/>
    </source>
</evidence>
<keyword evidence="3" id="KW-0812">Transmembrane</keyword>
<dbReference type="AlphaFoldDB" id="A0A9P0NLD1"/>
<evidence type="ECO:0000259" key="4">
    <source>
        <dbReference type="PROSITE" id="PS50859"/>
    </source>
</evidence>
<keyword evidence="3" id="KW-1133">Transmembrane helix</keyword>
<name>A0A9P0NLD1_APHGO</name>
<sequence length="59" mass="7134">MRKSPSHNATTTHTRHRSHTLLYVYLYINNLLYFVVCSTSSRVRYDFVFFTLLSIRYSR</sequence>
<evidence type="ECO:0000313" key="5">
    <source>
        <dbReference type="EMBL" id="CAH1724843.1"/>
    </source>
</evidence>
<feature type="domain" description="Longin" evidence="4">
    <location>
        <begin position="1"/>
        <end position="59"/>
    </location>
</feature>
<evidence type="ECO:0000256" key="3">
    <source>
        <dbReference type="SAM" id="Phobius"/>
    </source>
</evidence>
<dbReference type="PROSITE" id="PS50859">
    <property type="entry name" value="LONGIN"/>
    <property type="match status" value="1"/>
</dbReference>
<evidence type="ECO:0000313" key="6">
    <source>
        <dbReference type="Proteomes" id="UP001154329"/>
    </source>
</evidence>
<gene>
    <name evidence="5" type="ORF">APHIGO_LOCUS6061</name>
</gene>
<dbReference type="Proteomes" id="UP001154329">
    <property type="component" value="Chromosome 2"/>
</dbReference>
<dbReference type="EMBL" id="OU899035">
    <property type="protein sequence ID" value="CAH1724843.1"/>
    <property type="molecule type" value="Genomic_DNA"/>
</dbReference>